<keyword evidence="3" id="KW-0732">Signal</keyword>
<organism evidence="5 6">
    <name type="scientific">Neolamprologus brichardi</name>
    <name type="common">Fairy cichlid</name>
    <name type="synonym">Lamprologus brichardi</name>
    <dbReference type="NCBI Taxonomy" id="32507"/>
    <lineage>
        <taxon>Eukaryota</taxon>
        <taxon>Metazoa</taxon>
        <taxon>Chordata</taxon>
        <taxon>Craniata</taxon>
        <taxon>Vertebrata</taxon>
        <taxon>Euteleostomi</taxon>
        <taxon>Actinopterygii</taxon>
        <taxon>Neopterygii</taxon>
        <taxon>Teleostei</taxon>
        <taxon>Neoteleostei</taxon>
        <taxon>Acanthomorphata</taxon>
        <taxon>Ovalentaria</taxon>
        <taxon>Cichlomorphae</taxon>
        <taxon>Cichliformes</taxon>
        <taxon>Cichlidae</taxon>
        <taxon>African cichlids</taxon>
        <taxon>Pseudocrenilabrinae</taxon>
        <taxon>Lamprologini</taxon>
        <taxon>Neolamprologus</taxon>
    </lineage>
</organism>
<dbReference type="Pfam" id="PF00386">
    <property type="entry name" value="C1q"/>
    <property type="match status" value="1"/>
</dbReference>
<dbReference type="SUPFAM" id="SSF49842">
    <property type="entry name" value="TNF-like"/>
    <property type="match status" value="1"/>
</dbReference>
<dbReference type="InterPro" id="IPR008983">
    <property type="entry name" value="Tumour_necrosis_fac-like_dom"/>
</dbReference>
<dbReference type="AlphaFoldDB" id="A0A3Q4MMN5"/>
<keyword evidence="2" id="KW-0964">Secreted</keyword>
<evidence type="ECO:0000256" key="1">
    <source>
        <dbReference type="ARBA" id="ARBA00004613"/>
    </source>
</evidence>
<dbReference type="Gene3D" id="2.60.120.40">
    <property type="match status" value="1"/>
</dbReference>
<dbReference type="PANTHER" id="PTHR22923:SF102">
    <property type="entry name" value="CEREBELLIN 13-RELATED"/>
    <property type="match status" value="1"/>
</dbReference>
<dbReference type="InterPro" id="IPR001073">
    <property type="entry name" value="C1q_dom"/>
</dbReference>
<evidence type="ECO:0000256" key="2">
    <source>
        <dbReference type="ARBA" id="ARBA00022525"/>
    </source>
</evidence>
<dbReference type="PANTHER" id="PTHR22923">
    <property type="entry name" value="CEREBELLIN-RELATED"/>
    <property type="match status" value="1"/>
</dbReference>
<proteinExistence type="predicted"/>
<dbReference type="GeneTree" id="ENSGT00940000163520"/>
<evidence type="ECO:0000259" key="4">
    <source>
        <dbReference type="PROSITE" id="PS50871"/>
    </source>
</evidence>
<evidence type="ECO:0000313" key="6">
    <source>
        <dbReference type="Proteomes" id="UP000261580"/>
    </source>
</evidence>
<dbReference type="InterPro" id="IPR050822">
    <property type="entry name" value="Cerebellin_Synaptic_Org"/>
</dbReference>
<reference evidence="5" key="2">
    <citation type="submission" date="2025-09" db="UniProtKB">
        <authorList>
            <consortium name="Ensembl"/>
        </authorList>
    </citation>
    <scope>IDENTIFICATION</scope>
</reference>
<evidence type="ECO:0000256" key="3">
    <source>
        <dbReference type="ARBA" id="ARBA00022729"/>
    </source>
</evidence>
<dbReference type="GO" id="GO:0005576">
    <property type="term" value="C:extracellular region"/>
    <property type="evidence" value="ECO:0007669"/>
    <property type="project" value="UniProtKB-SubCell"/>
</dbReference>
<dbReference type="Proteomes" id="UP000261580">
    <property type="component" value="Unassembled WGS sequence"/>
</dbReference>
<dbReference type="STRING" id="32507.ENSNBRP00000014674"/>
<evidence type="ECO:0000313" key="5">
    <source>
        <dbReference type="Ensembl" id="ENSNBRP00000014674.1"/>
    </source>
</evidence>
<dbReference type="Ensembl" id="ENSNBRT00000015070.1">
    <property type="protein sequence ID" value="ENSNBRP00000014674.1"/>
    <property type="gene ID" value="ENSNBRG00000011315.1"/>
</dbReference>
<dbReference type="PRINTS" id="PR00007">
    <property type="entry name" value="COMPLEMNTC1Q"/>
</dbReference>
<comment type="subcellular location">
    <subcellularLocation>
        <location evidence="1">Secreted</location>
    </subcellularLocation>
</comment>
<keyword evidence="6" id="KW-1185">Reference proteome</keyword>
<dbReference type="PROSITE" id="PS50871">
    <property type="entry name" value="C1Q"/>
    <property type="match status" value="1"/>
</dbReference>
<reference evidence="5" key="1">
    <citation type="submission" date="2025-08" db="UniProtKB">
        <authorList>
            <consortium name="Ensembl"/>
        </authorList>
    </citation>
    <scope>IDENTIFICATION</scope>
</reference>
<dbReference type="SMART" id="SM00110">
    <property type="entry name" value="C1Q"/>
    <property type="match status" value="1"/>
</dbReference>
<name>A0A3Q4MMN5_NEOBR</name>
<feature type="domain" description="C1q" evidence="4">
    <location>
        <begin position="87"/>
        <end position="222"/>
    </location>
</feature>
<accession>A0A3Q4MMN5</accession>
<sequence length="222" mass="25148">PLPACLLYLSKCLYCMNYQRLNITVKKNDSENATGTQLCHPDIYNFLKEFGVMTEKVRSMEARLKDSETRLKETTTRLEYSETRLKEKRTKVIFSAAGGRGDISIGPFNTETTLAFKRVITNIGDAYNKYTGVFIAPVAGIYYFSIFYHSGRNGTLKLYMNNHLIAMTHHYQPEQRGSKNGGNAVFLQMQTGDQVYVCLGPNSQVWGSNYHTTFSGYLVTPI</sequence>
<protein>
    <recommendedName>
        <fullName evidence="4">C1q domain-containing protein</fullName>
    </recommendedName>
</protein>